<feature type="compositionally biased region" description="Gly residues" evidence="2">
    <location>
        <begin position="45"/>
        <end position="67"/>
    </location>
</feature>
<evidence type="ECO:0000256" key="3">
    <source>
        <dbReference type="SAM" id="Phobius"/>
    </source>
</evidence>
<dbReference type="InterPro" id="IPR038522">
    <property type="entry name" value="T4/T6SS_DotU_sf"/>
</dbReference>
<feature type="compositionally biased region" description="Polar residues" evidence="2">
    <location>
        <begin position="23"/>
        <end position="32"/>
    </location>
</feature>
<keyword evidence="3" id="KW-1133">Transmembrane helix</keyword>
<evidence type="ECO:0000259" key="4">
    <source>
        <dbReference type="PROSITE" id="PS51123"/>
    </source>
</evidence>
<dbReference type="PROSITE" id="PS51123">
    <property type="entry name" value="OMPA_2"/>
    <property type="match status" value="1"/>
</dbReference>
<feature type="domain" description="OmpA-like" evidence="4">
    <location>
        <begin position="365"/>
        <end position="489"/>
    </location>
</feature>
<dbReference type="Proteomes" id="UP001595445">
    <property type="component" value="Unassembled WGS sequence"/>
</dbReference>
<feature type="region of interest" description="Disordered" evidence="2">
    <location>
        <begin position="1"/>
        <end position="85"/>
    </location>
</feature>
<name>A0ABV7DW53_9RHOB</name>
<keyword evidence="6" id="KW-1185">Reference proteome</keyword>
<dbReference type="InterPro" id="IPR006665">
    <property type="entry name" value="OmpA-like"/>
</dbReference>
<gene>
    <name evidence="5" type="primary">icmH</name>
    <name evidence="5" type="ORF">ACFOD6_11090</name>
</gene>
<dbReference type="InterPro" id="IPR036737">
    <property type="entry name" value="OmpA-like_sf"/>
</dbReference>
<keyword evidence="1 3" id="KW-0472">Membrane</keyword>
<protein>
    <submittedName>
        <fullName evidence="5">Type IVB secretion system protein IcmH/DotU</fullName>
    </submittedName>
</protein>
<feature type="region of interest" description="Disordered" evidence="2">
    <location>
        <begin position="456"/>
        <end position="479"/>
    </location>
</feature>
<dbReference type="CDD" id="cd07185">
    <property type="entry name" value="OmpA_C-like"/>
    <property type="match status" value="1"/>
</dbReference>
<comment type="caution">
    <text evidence="5">The sequence shown here is derived from an EMBL/GenBank/DDBJ whole genome shotgun (WGS) entry which is preliminary data.</text>
</comment>
<evidence type="ECO:0000313" key="6">
    <source>
        <dbReference type="Proteomes" id="UP001595445"/>
    </source>
</evidence>
<dbReference type="PANTHER" id="PTHR38033:SF1">
    <property type="entry name" value="DOTU FAMILY TYPE IV_VI SECRETION SYSTEM PROTEIN"/>
    <property type="match status" value="1"/>
</dbReference>
<accession>A0ABV7DW53</accession>
<dbReference type="NCBIfam" id="NF038228">
    <property type="entry name" value="IcmH_DotU_IVB"/>
    <property type="match status" value="1"/>
</dbReference>
<dbReference type="RefSeq" id="WP_197645650.1">
    <property type="nucleotide sequence ID" value="NZ_JAEACP010000015.1"/>
</dbReference>
<organism evidence="5 6">
    <name type="scientific">Tabrizicola soli</name>
    <dbReference type="NCBI Taxonomy" id="2185115"/>
    <lineage>
        <taxon>Bacteria</taxon>
        <taxon>Pseudomonadati</taxon>
        <taxon>Pseudomonadota</taxon>
        <taxon>Alphaproteobacteria</taxon>
        <taxon>Rhodobacterales</taxon>
        <taxon>Paracoccaceae</taxon>
        <taxon>Tabrizicola</taxon>
    </lineage>
</organism>
<feature type="transmembrane region" description="Helical" evidence="3">
    <location>
        <begin position="271"/>
        <end position="291"/>
    </location>
</feature>
<dbReference type="SUPFAM" id="SSF103088">
    <property type="entry name" value="OmpA-like"/>
    <property type="match status" value="1"/>
</dbReference>
<dbReference type="PANTHER" id="PTHR38033">
    <property type="entry name" value="MEMBRANE PROTEIN-RELATED"/>
    <property type="match status" value="1"/>
</dbReference>
<sequence>MSDQDDPFGLSNDAGRTRIRPVKSNTPSTAPVQPTFGGGPPPTQGHGGQGYGGQGYGGGGQGGGFGGPPQDYGQGTARGPRPRLARAHPNPLIVAFASLLELAPELERALPPANAEGLRLRLQENLIDARDSAVGMGVPMTRANQAAWFVAALIDDIALNTPWGGHSGWPRQPLVVGLTGEVDAGTRFFDRLEELLRYPNRDPELLELGFHCLNLGFRGKYRVEGRTGDAALLALRSAIARALRNPEAEAAELSPHWQGVLAPDEKPRFAVPLWTIALAAVAVITALYVGLGIQLSNKATQLYALARLLPPPERAEIFRPVRTNAEPAAPEIKIEPVVLELVPACLAKAPADTAAALTGKDDVSLAFLTLRGSNPEVFRSAKADINEVYGPLVTALADCIKENIEVIGKVTVIGHTDSVPVQASNPFASNQGLSEARARTIADLLTAAGVPPELLAAEGRADSEPVGDNGTKQGRAENRRIEIKIEKKL</sequence>
<keyword evidence="3" id="KW-0812">Transmembrane</keyword>
<dbReference type="Gene3D" id="3.30.1330.60">
    <property type="entry name" value="OmpA-like domain"/>
    <property type="match status" value="1"/>
</dbReference>
<dbReference type="InterPro" id="IPR017732">
    <property type="entry name" value="T4/T6SS_DotU"/>
</dbReference>
<evidence type="ECO:0000256" key="2">
    <source>
        <dbReference type="SAM" id="MobiDB-lite"/>
    </source>
</evidence>
<dbReference type="Pfam" id="PF09850">
    <property type="entry name" value="DotU"/>
    <property type="match status" value="1"/>
</dbReference>
<dbReference type="EMBL" id="JBHRSM010000019">
    <property type="protein sequence ID" value="MFC3086591.1"/>
    <property type="molecule type" value="Genomic_DNA"/>
</dbReference>
<evidence type="ECO:0000256" key="1">
    <source>
        <dbReference type="PROSITE-ProRule" id="PRU00473"/>
    </source>
</evidence>
<proteinExistence type="predicted"/>
<dbReference type="Pfam" id="PF00691">
    <property type="entry name" value="OmpA"/>
    <property type="match status" value="1"/>
</dbReference>
<evidence type="ECO:0000313" key="5">
    <source>
        <dbReference type="EMBL" id="MFC3086591.1"/>
    </source>
</evidence>
<dbReference type="PRINTS" id="PR01023">
    <property type="entry name" value="NAFLGMOTY"/>
</dbReference>
<reference evidence="6" key="1">
    <citation type="journal article" date="2019" name="Int. J. Syst. Evol. Microbiol.">
        <title>The Global Catalogue of Microorganisms (GCM) 10K type strain sequencing project: providing services to taxonomists for standard genome sequencing and annotation.</title>
        <authorList>
            <consortium name="The Broad Institute Genomics Platform"/>
            <consortium name="The Broad Institute Genome Sequencing Center for Infectious Disease"/>
            <person name="Wu L."/>
            <person name="Ma J."/>
        </authorList>
    </citation>
    <scope>NUCLEOTIDE SEQUENCE [LARGE SCALE GENOMIC DNA]</scope>
    <source>
        <strain evidence="6">KCTC 62102</strain>
    </source>
</reference>
<dbReference type="NCBIfam" id="TIGR03349">
    <property type="entry name" value="IV_VI_DotU"/>
    <property type="match status" value="1"/>
</dbReference>
<dbReference type="Gene3D" id="1.25.40.590">
    <property type="entry name" value="Type IV / VI secretion system, DotU"/>
    <property type="match status" value="1"/>
</dbReference>